<organism evidence="1 2">
    <name type="scientific">Anaerolinea thermophila</name>
    <dbReference type="NCBI Taxonomy" id="167964"/>
    <lineage>
        <taxon>Bacteria</taxon>
        <taxon>Bacillati</taxon>
        <taxon>Chloroflexota</taxon>
        <taxon>Anaerolineae</taxon>
        <taxon>Anaerolineales</taxon>
        <taxon>Anaerolineaceae</taxon>
        <taxon>Anaerolinea</taxon>
    </lineage>
</organism>
<protein>
    <submittedName>
        <fullName evidence="1">Putative extracellular nuclease</fullName>
    </submittedName>
</protein>
<accession>A0A101FWH3</accession>
<dbReference type="Proteomes" id="UP000064249">
    <property type="component" value="Unassembled WGS sequence"/>
</dbReference>
<proteinExistence type="predicted"/>
<comment type="caution">
    <text evidence="1">The sequence shown here is derived from an EMBL/GenBank/DDBJ whole genome shotgun (WGS) entry which is preliminary data.</text>
</comment>
<evidence type="ECO:0000313" key="2">
    <source>
        <dbReference type="Proteomes" id="UP000064249"/>
    </source>
</evidence>
<dbReference type="AlphaFoldDB" id="A0A101FWH3"/>
<evidence type="ECO:0000313" key="1">
    <source>
        <dbReference type="EMBL" id="KUK45679.1"/>
    </source>
</evidence>
<dbReference type="SUPFAM" id="SSF56219">
    <property type="entry name" value="DNase I-like"/>
    <property type="match status" value="1"/>
</dbReference>
<dbReference type="EMBL" id="LGFU01000192">
    <property type="protein sequence ID" value="KUK45679.1"/>
    <property type="molecule type" value="Genomic_DNA"/>
</dbReference>
<dbReference type="InterPro" id="IPR036691">
    <property type="entry name" value="Endo/exonu/phosph_ase_sf"/>
</dbReference>
<dbReference type="Gene3D" id="3.60.10.10">
    <property type="entry name" value="Endonuclease/exonuclease/phosphatase"/>
    <property type="match status" value="1"/>
</dbReference>
<dbReference type="PROSITE" id="PS51257">
    <property type="entry name" value="PROKAR_LIPOPROTEIN"/>
    <property type="match status" value="1"/>
</dbReference>
<reference evidence="1 2" key="1">
    <citation type="journal article" date="2015" name="MBio">
        <title>Genome-Resolved Metagenomic Analysis Reveals Roles for Candidate Phyla and Other Microbial Community Members in Biogeochemical Transformations in Oil Reservoirs.</title>
        <authorList>
            <person name="Hu P."/>
            <person name="Tom L."/>
            <person name="Singh A."/>
            <person name="Thomas B.C."/>
            <person name="Baker B.J."/>
            <person name="Piceno Y.M."/>
            <person name="Andersen G.L."/>
            <person name="Banfield J.F."/>
        </authorList>
    </citation>
    <scope>NUCLEOTIDE SEQUENCE [LARGE SCALE GENOMIC DNA]</scope>
    <source>
        <strain evidence="1">46_16</strain>
    </source>
</reference>
<sequence>MPAIKNRSSIFQWLLLVGIFLILLSSCQNQEPTSTPITGKTPTEIIQTNQPEITATPEGVSIAKIQAAAHISPYRGQEVSGVPGIVTVVDFDGFYMQSLVPDQNPDTSEGLFVFTEFVPSVRPGDEVRVDGMVEEMIPGGGYGNLSITQIRNPEISVLSSANDLPAPTIIGEGGRIAPTEVIDDDTNGFISEKVLFDPQNDGIDFYESLESMLVQVNKAVVVGPTNTYKEIVVLADMGVNAGIRSPRGGIVIRENDYNPERIMLDDKFQEMPFVNVGDFSENPIVGVLDYDFGFYKVQVISDLNFESGNLQAQSPLSPAEEGQLRIASYNVLNLSAIEPQRLSRLGEQIVNQMGAPDIIGLQEIQDDDGSVGQVAVSSDQTYQGIIDAILDASGPQYAYADIDPIP</sequence>
<feature type="non-terminal residue" evidence="1">
    <location>
        <position position="406"/>
    </location>
</feature>
<dbReference type="CDD" id="cd04486">
    <property type="entry name" value="YhcR_OBF_like"/>
    <property type="match status" value="1"/>
</dbReference>
<dbReference type="PANTHER" id="PTHR42834:SF1">
    <property type="entry name" value="ENDONUCLEASE_EXONUCLEASE_PHOSPHATASE FAMILY PROTEIN (AFU_ORTHOLOGUE AFUA_3G09210)"/>
    <property type="match status" value="1"/>
</dbReference>
<dbReference type="PANTHER" id="PTHR42834">
    <property type="entry name" value="ENDONUCLEASE/EXONUCLEASE/PHOSPHATASE FAMILY PROTEIN (AFU_ORTHOLOGUE AFUA_3G09210)"/>
    <property type="match status" value="1"/>
</dbReference>
<name>A0A101FWH3_9CHLR</name>
<gene>
    <name evidence="1" type="ORF">XD73_1448</name>
</gene>